<keyword evidence="9" id="KW-0573">Peptidoglycan synthesis</keyword>
<evidence type="ECO:0000256" key="5">
    <source>
        <dbReference type="ARBA" id="ARBA00022679"/>
    </source>
</evidence>
<dbReference type="InterPro" id="IPR001264">
    <property type="entry name" value="Glyco_trans_51"/>
</dbReference>
<organism evidence="20 21">
    <name type="scientific">Candidatus Enterococcus testudinis</name>
    <dbReference type="NCBI Taxonomy" id="1834191"/>
    <lineage>
        <taxon>Bacteria</taxon>
        <taxon>Bacillati</taxon>
        <taxon>Bacillota</taxon>
        <taxon>Bacilli</taxon>
        <taxon>Lactobacillales</taxon>
        <taxon>Enterococcaceae</taxon>
        <taxon>Enterococcus</taxon>
    </lineage>
</organism>
<dbReference type="GO" id="GO:0030288">
    <property type="term" value="C:outer membrane-bounded periplasmic space"/>
    <property type="evidence" value="ECO:0007669"/>
    <property type="project" value="TreeGrafter"/>
</dbReference>
<evidence type="ECO:0000256" key="2">
    <source>
        <dbReference type="ARBA" id="ARBA00022645"/>
    </source>
</evidence>
<dbReference type="GO" id="GO:0009252">
    <property type="term" value="P:peptidoglycan biosynthetic process"/>
    <property type="evidence" value="ECO:0007669"/>
    <property type="project" value="UniProtKB-KW"/>
</dbReference>
<keyword evidence="3" id="KW-0645">Protease</keyword>
<keyword evidence="4" id="KW-0328">Glycosyltransferase</keyword>
<evidence type="ECO:0000256" key="11">
    <source>
        <dbReference type="ARBA" id="ARBA00023136"/>
    </source>
</evidence>
<evidence type="ECO:0000256" key="15">
    <source>
        <dbReference type="ARBA" id="ARBA00049902"/>
    </source>
</evidence>
<evidence type="ECO:0000256" key="16">
    <source>
        <dbReference type="SAM" id="MobiDB-lite"/>
    </source>
</evidence>
<dbReference type="PANTHER" id="PTHR32282:SF32">
    <property type="entry name" value="PENICILLIN-BINDING PROTEIN 2A"/>
    <property type="match status" value="1"/>
</dbReference>
<evidence type="ECO:0000256" key="3">
    <source>
        <dbReference type="ARBA" id="ARBA00022670"/>
    </source>
</evidence>
<feature type="domain" description="Penicillin-binding protein transpeptidase" evidence="18">
    <location>
        <begin position="397"/>
        <end position="640"/>
    </location>
</feature>
<dbReference type="SUPFAM" id="SSF53955">
    <property type="entry name" value="Lysozyme-like"/>
    <property type="match status" value="1"/>
</dbReference>
<comment type="catalytic activity">
    <reaction evidence="14">
        <text>Preferential cleavage: (Ac)2-L-Lys-D-Ala-|-D-Ala. Also transpeptidation of peptidyl-alanyl moieties that are N-acyl substituents of D-alanine.</text>
        <dbReference type="EC" id="3.4.16.4"/>
    </reaction>
</comment>
<dbReference type="GO" id="GO:0008658">
    <property type="term" value="F:penicillin binding"/>
    <property type="evidence" value="ECO:0007669"/>
    <property type="project" value="InterPro"/>
</dbReference>
<feature type="compositionally biased region" description="Basic and acidic residues" evidence="16">
    <location>
        <begin position="786"/>
        <end position="799"/>
    </location>
</feature>
<evidence type="ECO:0000259" key="18">
    <source>
        <dbReference type="Pfam" id="PF00905"/>
    </source>
</evidence>
<dbReference type="InterPro" id="IPR001460">
    <property type="entry name" value="PCN-bd_Tpept"/>
</dbReference>
<dbReference type="Gene3D" id="1.10.3810.10">
    <property type="entry name" value="Biosynthetic peptidoglycan transglycosylase-like"/>
    <property type="match status" value="1"/>
</dbReference>
<evidence type="ECO:0000256" key="6">
    <source>
        <dbReference type="ARBA" id="ARBA00022692"/>
    </source>
</evidence>
<dbReference type="AlphaFoldDB" id="A0A242A577"/>
<keyword evidence="2" id="KW-0121">Carboxypeptidase</keyword>
<evidence type="ECO:0000256" key="7">
    <source>
        <dbReference type="ARBA" id="ARBA00022801"/>
    </source>
</evidence>
<keyword evidence="10 17" id="KW-1133">Transmembrane helix</keyword>
<evidence type="ECO:0000256" key="12">
    <source>
        <dbReference type="ARBA" id="ARBA00023268"/>
    </source>
</evidence>
<evidence type="ECO:0000256" key="13">
    <source>
        <dbReference type="ARBA" id="ARBA00023316"/>
    </source>
</evidence>
<keyword evidence="8" id="KW-0133">Cell shape</keyword>
<dbReference type="Proteomes" id="UP000195043">
    <property type="component" value="Unassembled WGS sequence"/>
</dbReference>
<evidence type="ECO:0000256" key="10">
    <source>
        <dbReference type="ARBA" id="ARBA00022989"/>
    </source>
</evidence>
<dbReference type="Gene3D" id="3.40.50.12800">
    <property type="match status" value="1"/>
</dbReference>
<sequence length="806" mass="88654">MSQKNKQTRTTKQRNGGWFYVNISLRVLHSLFLVAISLLILGGSLALGIGAGYFAYLVEDTAAPSKDELAQELTDITETSQLAYADGSKIATIRSDLMRTSVNSDEISDYLKKAIIATEDEYFNVHNGVVPKAVVRALLSEATGFGGSGGSTLTQQLVKQQILTSETTFKRKANEILLAMEVEKFFSKDEIVTMYLNISPFGRNNKGQNIAGVQEAAQGIFGVNAADLTLPQAAFIAGLPQSPIVYSPYTNTGEIKENLTAGLERKDFVLFSMYRNHDISKEEYEEAIKYDLKQDFKQQQAIEQTDQSFLYYTVLNEAKDIIAQQLAKEDEVSDEDYATDETYQKYVDLAQQKLVNGGYTVTSTIDKNIYNAMQDAVDKYGYMLDNWGDATIEVGNVMMDNATGKILGFVGGRDYTENQFNHAFDAKRQAGSSIKPMLVYGPAIEQGLIGSESMVSDYAAKWRTGENAGETIANATNTGTNTFMSIRDSLEVSSNIAATNIFQDLWEAEGDHFYAYTNYLSKMNYPEDNSWAYESAPLGVTDVTVATQTNGFQTFANNGVYEQGYIIESIKDNDGEVLYQHESNPVQVYSEATASIMTDMMRSVIDEQKTSPFKSIISGLDYNLGNADWVGKTGSTNDYSDSWLVVSTPSITISSWAGRDDNKGTDNTAGTRTANYMAYLINRIYQSNQEVFGVDQTFKLSSDVKKVEVSKATGTLPGGSVTVDKTSISNPSAKVTSYWATDGPSTVSFDFGIGGSDANYSNYWKKIAPKTTRTTTSTSTNSNASDTEKKDDDDSKNETTDNNDDD</sequence>
<keyword evidence="5" id="KW-0808">Transferase</keyword>
<keyword evidence="1" id="KW-1003">Cell membrane</keyword>
<comment type="caution">
    <text evidence="20">The sequence shown here is derived from an EMBL/GenBank/DDBJ whole genome shotgun (WGS) entry which is preliminary data.</text>
</comment>
<dbReference type="RefSeq" id="WP_086274104.1">
    <property type="nucleotide sequence ID" value="NZ_NGKU01000001.1"/>
</dbReference>
<dbReference type="GO" id="GO:0006508">
    <property type="term" value="P:proteolysis"/>
    <property type="evidence" value="ECO:0007669"/>
    <property type="project" value="UniProtKB-KW"/>
</dbReference>
<comment type="catalytic activity">
    <reaction evidence="15">
        <text>[GlcNAc-(1-&gt;4)-Mur2Ac(oyl-L-Ala-gamma-D-Glu-L-Lys-D-Ala-D-Ala)](n)-di-trans,octa-cis-undecaprenyl diphosphate + beta-D-GlcNAc-(1-&gt;4)-Mur2Ac(oyl-L-Ala-gamma-D-Glu-L-Lys-D-Ala-D-Ala)-di-trans,octa-cis-undecaprenyl diphosphate = [GlcNAc-(1-&gt;4)-Mur2Ac(oyl-L-Ala-gamma-D-Glu-L-Lys-D-Ala-D-Ala)](n+1)-di-trans,octa-cis-undecaprenyl diphosphate + di-trans,octa-cis-undecaprenyl diphosphate + H(+)</text>
        <dbReference type="Rhea" id="RHEA:23708"/>
        <dbReference type="Rhea" id="RHEA-COMP:9602"/>
        <dbReference type="Rhea" id="RHEA-COMP:9603"/>
        <dbReference type="ChEBI" id="CHEBI:15378"/>
        <dbReference type="ChEBI" id="CHEBI:58405"/>
        <dbReference type="ChEBI" id="CHEBI:60033"/>
        <dbReference type="ChEBI" id="CHEBI:78435"/>
        <dbReference type="EC" id="2.4.99.28"/>
    </reaction>
</comment>
<dbReference type="STRING" id="1834191.A5886_001189"/>
<dbReference type="InterPro" id="IPR023346">
    <property type="entry name" value="Lysozyme-like_dom_sf"/>
</dbReference>
<keyword evidence="6 17" id="KW-0812">Transmembrane</keyword>
<dbReference type="InterPro" id="IPR036950">
    <property type="entry name" value="PBP_transglycosylase"/>
</dbReference>
<keyword evidence="7" id="KW-0378">Hydrolase</keyword>
<dbReference type="GO" id="GO:0071555">
    <property type="term" value="P:cell wall organization"/>
    <property type="evidence" value="ECO:0007669"/>
    <property type="project" value="UniProtKB-KW"/>
</dbReference>
<feature type="compositionally biased region" description="Low complexity" evidence="16">
    <location>
        <begin position="771"/>
        <end position="785"/>
    </location>
</feature>
<dbReference type="Gene3D" id="3.40.710.10">
    <property type="entry name" value="DD-peptidase/beta-lactamase superfamily"/>
    <property type="match status" value="1"/>
</dbReference>
<evidence type="ECO:0000256" key="8">
    <source>
        <dbReference type="ARBA" id="ARBA00022960"/>
    </source>
</evidence>
<evidence type="ECO:0000256" key="14">
    <source>
        <dbReference type="ARBA" id="ARBA00034000"/>
    </source>
</evidence>
<feature type="region of interest" description="Disordered" evidence="16">
    <location>
        <begin position="771"/>
        <end position="806"/>
    </location>
</feature>
<keyword evidence="13" id="KW-0961">Cell wall biogenesis/degradation</keyword>
<feature type="domain" description="Glycosyl transferase family 51" evidence="19">
    <location>
        <begin position="87"/>
        <end position="259"/>
    </location>
</feature>
<name>A0A242A577_9ENTE</name>
<accession>A0A242A577</accession>
<keyword evidence="12" id="KW-0511">Multifunctional enzyme</keyword>
<dbReference type="InterPro" id="IPR050396">
    <property type="entry name" value="Glycosyltr_51/Transpeptidase"/>
</dbReference>
<evidence type="ECO:0000313" key="20">
    <source>
        <dbReference type="EMBL" id="OTN76112.1"/>
    </source>
</evidence>
<evidence type="ECO:0000256" key="1">
    <source>
        <dbReference type="ARBA" id="ARBA00022475"/>
    </source>
</evidence>
<evidence type="ECO:0000313" key="21">
    <source>
        <dbReference type="Proteomes" id="UP000195043"/>
    </source>
</evidence>
<dbReference type="InterPro" id="IPR012338">
    <property type="entry name" value="Beta-lactam/transpept-like"/>
</dbReference>
<evidence type="ECO:0000256" key="17">
    <source>
        <dbReference type="SAM" id="Phobius"/>
    </source>
</evidence>
<dbReference type="Pfam" id="PF00912">
    <property type="entry name" value="Transgly"/>
    <property type="match status" value="1"/>
</dbReference>
<evidence type="ECO:0000256" key="4">
    <source>
        <dbReference type="ARBA" id="ARBA00022676"/>
    </source>
</evidence>
<dbReference type="PANTHER" id="PTHR32282">
    <property type="entry name" value="BINDING PROTEIN TRANSPEPTIDASE, PUTATIVE-RELATED"/>
    <property type="match status" value="1"/>
</dbReference>
<dbReference type="Pfam" id="PF00905">
    <property type="entry name" value="Transpeptidase"/>
    <property type="match status" value="1"/>
</dbReference>
<dbReference type="EMBL" id="NGKU01000001">
    <property type="protein sequence ID" value="OTN76112.1"/>
    <property type="molecule type" value="Genomic_DNA"/>
</dbReference>
<dbReference type="GO" id="GO:0008955">
    <property type="term" value="F:peptidoglycan glycosyltransferase activity"/>
    <property type="evidence" value="ECO:0007669"/>
    <property type="project" value="UniProtKB-EC"/>
</dbReference>
<protein>
    <submittedName>
        <fullName evidence="20">Uncharacterized protein</fullName>
    </submittedName>
</protein>
<evidence type="ECO:0000259" key="19">
    <source>
        <dbReference type="Pfam" id="PF00912"/>
    </source>
</evidence>
<reference evidence="20 21" key="1">
    <citation type="submission" date="2017-05" db="EMBL/GenBank/DDBJ databases">
        <title>The Genome Sequence of Enterococcus sp. 8G7_MSG3316.</title>
        <authorList>
            <consortium name="The Broad Institute Genomics Platform"/>
            <consortium name="The Broad Institute Genomic Center for Infectious Diseases"/>
            <person name="Earl A."/>
            <person name="Manson A."/>
            <person name="Schwartman J."/>
            <person name="Gilmore M."/>
            <person name="Abouelleil A."/>
            <person name="Cao P."/>
            <person name="Chapman S."/>
            <person name="Cusick C."/>
            <person name="Shea T."/>
            <person name="Young S."/>
            <person name="Neafsey D."/>
            <person name="Nusbaum C."/>
            <person name="Birren B."/>
        </authorList>
    </citation>
    <scope>NUCLEOTIDE SEQUENCE [LARGE SCALE GENOMIC DNA]</scope>
    <source>
        <strain evidence="20 21">8G7_MSG3316</strain>
    </source>
</reference>
<dbReference type="SUPFAM" id="SSF56601">
    <property type="entry name" value="beta-lactamase/transpeptidase-like"/>
    <property type="match status" value="1"/>
</dbReference>
<dbReference type="GO" id="GO:0009002">
    <property type="term" value="F:serine-type D-Ala-D-Ala carboxypeptidase activity"/>
    <property type="evidence" value="ECO:0007669"/>
    <property type="project" value="UniProtKB-EC"/>
</dbReference>
<dbReference type="OrthoDB" id="9766909at2"/>
<feature type="transmembrane region" description="Helical" evidence="17">
    <location>
        <begin position="31"/>
        <end position="56"/>
    </location>
</feature>
<evidence type="ECO:0000256" key="9">
    <source>
        <dbReference type="ARBA" id="ARBA00022984"/>
    </source>
</evidence>
<gene>
    <name evidence="20" type="ORF">A5886_001189</name>
</gene>
<proteinExistence type="predicted"/>
<dbReference type="GO" id="GO:0008360">
    <property type="term" value="P:regulation of cell shape"/>
    <property type="evidence" value="ECO:0007669"/>
    <property type="project" value="UniProtKB-KW"/>
</dbReference>
<keyword evidence="21" id="KW-1185">Reference proteome</keyword>
<keyword evidence="11 17" id="KW-0472">Membrane</keyword>